<evidence type="ECO:0000313" key="9">
    <source>
        <dbReference type="Proteomes" id="UP000185984"/>
    </source>
</evidence>
<evidence type="ECO:0000256" key="1">
    <source>
        <dbReference type="ARBA" id="ARBA00000085"/>
    </source>
</evidence>
<evidence type="ECO:0000256" key="3">
    <source>
        <dbReference type="ARBA" id="ARBA00022553"/>
    </source>
</evidence>
<dbReference type="InterPro" id="IPR005467">
    <property type="entry name" value="His_kinase_dom"/>
</dbReference>
<dbReference type="InterPro" id="IPR004358">
    <property type="entry name" value="Sig_transdc_His_kin-like_C"/>
</dbReference>
<dbReference type="InterPro" id="IPR050736">
    <property type="entry name" value="Sensor_HK_Regulatory"/>
</dbReference>
<keyword evidence="6" id="KW-0902">Two-component regulatory system</keyword>
<sequence length="447" mass="49853">MSASSELVALCRSQVALLTQSLGASLSVVYLTEELREEGESQTKLIPVVVYPESAAWQAATALTLVPKLKNSLLPLLSDTQSFAPSDAVFPHMSNTDRTEDTAAHDYNLLPSTQIVLPLMHDNSFMGLLVTNREHKPWNERERHEIEHVAQTLALARVLDKRREWYEQQLTQQQSLMQTQRDLLDNLLHQLRNPLTALRTFGKLLIKRFVPGDANRKVAENIVRESDRIQELLKQFDRIIELTPQTEPDPEKSLSVTPLVLERTVEPVTKPLVLLPNISENIEPCSVVDILEPLLASANAIAQERNLNVHFEIPADLGLVQANRVALREVFSNLLDNALKYTPAGGEIHIQVEPKEDFQSIAISDTGPGIPAQDLEHMFERHYRGVQAASQIPGTGLGLAIAKDLVEQMQGKIEVFSPAKHFTNSNDSNPGTTFVVWLPVVKKAINN</sequence>
<keyword evidence="5 8" id="KW-0418">Kinase</keyword>
<dbReference type="Proteomes" id="UP000185984">
    <property type="component" value="Unassembled WGS sequence"/>
</dbReference>
<dbReference type="PANTHER" id="PTHR43711">
    <property type="entry name" value="TWO-COMPONENT HISTIDINE KINASE"/>
    <property type="match status" value="1"/>
</dbReference>
<dbReference type="Pfam" id="PF02518">
    <property type="entry name" value="HATPase_c"/>
    <property type="match status" value="1"/>
</dbReference>
<dbReference type="InterPro" id="IPR003594">
    <property type="entry name" value="HATPase_dom"/>
</dbReference>
<dbReference type="InterPro" id="IPR036097">
    <property type="entry name" value="HisK_dim/P_sf"/>
</dbReference>
<accession>A0A1U7HCU0</accession>
<evidence type="ECO:0000256" key="6">
    <source>
        <dbReference type="ARBA" id="ARBA00023012"/>
    </source>
</evidence>
<dbReference type="SMART" id="SM00387">
    <property type="entry name" value="HATPase_c"/>
    <property type="match status" value="1"/>
</dbReference>
<evidence type="ECO:0000256" key="2">
    <source>
        <dbReference type="ARBA" id="ARBA00012438"/>
    </source>
</evidence>
<dbReference type="InterPro" id="IPR003661">
    <property type="entry name" value="HisK_dim/P_dom"/>
</dbReference>
<proteinExistence type="predicted"/>
<dbReference type="PRINTS" id="PR00344">
    <property type="entry name" value="BCTRLSENSOR"/>
</dbReference>
<gene>
    <name evidence="8" type="ORF">NIES1031_21935</name>
</gene>
<evidence type="ECO:0000259" key="7">
    <source>
        <dbReference type="PROSITE" id="PS50109"/>
    </source>
</evidence>
<feature type="domain" description="Histidine kinase" evidence="7">
    <location>
        <begin position="186"/>
        <end position="442"/>
    </location>
</feature>
<dbReference type="STRING" id="247279.NIES1031_21935"/>
<keyword evidence="4" id="KW-0808">Transferase</keyword>
<dbReference type="CDD" id="cd00075">
    <property type="entry name" value="HATPase"/>
    <property type="match status" value="1"/>
</dbReference>
<evidence type="ECO:0000256" key="5">
    <source>
        <dbReference type="ARBA" id="ARBA00022777"/>
    </source>
</evidence>
<dbReference type="InterPro" id="IPR036890">
    <property type="entry name" value="HATPase_C_sf"/>
</dbReference>
<dbReference type="PANTHER" id="PTHR43711:SF26">
    <property type="entry name" value="SENSOR HISTIDINE KINASE RCSC"/>
    <property type="match status" value="1"/>
</dbReference>
<comment type="catalytic activity">
    <reaction evidence="1">
        <text>ATP + protein L-histidine = ADP + protein N-phospho-L-histidine.</text>
        <dbReference type="EC" id="2.7.13.3"/>
    </reaction>
</comment>
<dbReference type="SMART" id="SM00388">
    <property type="entry name" value="HisKA"/>
    <property type="match status" value="1"/>
</dbReference>
<dbReference type="OrthoDB" id="9773956at2"/>
<evidence type="ECO:0000256" key="4">
    <source>
        <dbReference type="ARBA" id="ARBA00022679"/>
    </source>
</evidence>
<dbReference type="AlphaFoldDB" id="A0A1U7HCU0"/>
<reference evidence="8 9" key="1">
    <citation type="submission" date="2016-11" db="EMBL/GenBank/DDBJ databases">
        <title>Draft Genome Sequences of Nine Cyanobacterial Strains from Diverse Habitats.</title>
        <authorList>
            <person name="Zhu T."/>
            <person name="Hou S."/>
            <person name="Lu X."/>
            <person name="Hess W.R."/>
        </authorList>
    </citation>
    <scope>NUCLEOTIDE SEQUENCE [LARGE SCALE GENOMIC DNA]</scope>
    <source>
        <strain evidence="8 9">5.2 s.c.1</strain>
    </source>
</reference>
<dbReference type="Gene3D" id="3.30.565.10">
    <property type="entry name" value="Histidine kinase-like ATPase, C-terminal domain"/>
    <property type="match status" value="1"/>
</dbReference>
<dbReference type="EMBL" id="MRCC01000027">
    <property type="protein sequence ID" value="OKH21396.1"/>
    <property type="molecule type" value="Genomic_DNA"/>
</dbReference>
<dbReference type="Pfam" id="PF00512">
    <property type="entry name" value="HisKA"/>
    <property type="match status" value="1"/>
</dbReference>
<dbReference type="GO" id="GO:0000155">
    <property type="term" value="F:phosphorelay sensor kinase activity"/>
    <property type="evidence" value="ECO:0007669"/>
    <property type="project" value="InterPro"/>
</dbReference>
<keyword evidence="3" id="KW-0597">Phosphoprotein</keyword>
<dbReference type="SUPFAM" id="SSF55874">
    <property type="entry name" value="ATPase domain of HSP90 chaperone/DNA topoisomerase II/histidine kinase"/>
    <property type="match status" value="1"/>
</dbReference>
<keyword evidence="9" id="KW-1185">Reference proteome</keyword>
<organism evidence="8 9">
    <name type="scientific">Chroogloeocystis siderophila 5.2 s.c.1</name>
    <dbReference type="NCBI Taxonomy" id="247279"/>
    <lineage>
        <taxon>Bacteria</taxon>
        <taxon>Bacillati</taxon>
        <taxon>Cyanobacteriota</taxon>
        <taxon>Cyanophyceae</taxon>
        <taxon>Oscillatoriophycideae</taxon>
        <taxon>Chroococcales</taxon>
        <taxon>Chroococcaceae</taxon>
        <taxon>Chroogloeocystis</taxon>
    </lineage>
</organism>
<dbReference type="EC" id="2.7.13.3" evidence="2"/>
<dbReference type="PROSITE" id="PS50109">
    <property type="entry name" value="HIS_KIN"/>
    <property type="match status" value="1"/>
</dbReference>
<comment type="caution">
    <text evidence="8">The sequence shown here is derived from an EMBL/GenBank/DDBJ whole genome shotgun (WGS) entry which is preliminary data.</text>
</comment>
<dbReference type="RefSeq" id="WP_073551564.1">
    <property type="nucleotide sequence ID" value="NZ_CAWMVK010000020.1"/>
</dbReference>
<evidence type="ECO:0000313" key="8">
    <source>
        <dbReference type="EMBL" id="OKH21396.1"/>
    </source>
</evidence>
<dbReference type="FunFam" id="3.30.565.10:FF:000006">
    <property type="entry name" value="Sensor histidine kinase WalK"/>
    <property type="match status" value="1"/>
</dbReference>
<dbReference type="SUPFAM" id="SSF47384">
    <property type="entry name" value="Homodimeric domain of signal transducing histidine kinase"/>
    <property type="match status" value="1"/>
</dbReference>
<protein>
    <recommendedName>
        <fullName evidence="2">histidine kinase</fullName>
        <ecNumber evidence="2">2.7.13.3</ecNumber>
    </recommendedName>
</protein>
<dbReference type="Gene3D" id="1.10.287.130">
    <property type="match status" value="1"/>
</dbReference>
<dbReference type="CDD" id="cd00082">
    <property type="entry name" value="HisKA"/>
    <property type="match status" value="1"/>
</dbReference>
<name>A0A1U7HCU0_9CHRO</name>